<dbReference type="InterPro" id="IPR003710">
    <property type="entry name" value="ApbA"/>
</dbReference>
<evidence type="ECO:0000256" key="1">
    <source>
        <dbReference type="ARBA" id="ARBA00004994"/>
    </source>
</evidence>
<dbReference type="SUPFAM" id="SSF51735">
    <property type="entry name" value="NAD(P)-binding Rossmann-fold domains"/>
    <property type="match status" value="1"/>
</dbReference>
<evidence type="ECO:0000313" key="14">
    <source>
        <dbReference type="Proteomes" id="UP000184600"/>
    </source>
</evidence>
<dbReference type="GO" id="GO:0015940">
    <property type="term" value="P:pantothenate biosynthetic process"/>
    <property type="evidence" value="ECO:0007669"/>
    <property type="project" value="UniProtKB-UniPathway"/>
</dbReference>
<dbReference type="PANTHER" id="PTHR43765:SF2">
    <property type="entry name" value="2-DEHYDROPANTOATE 2-REDUCTASE"/>
    <property type="match status" value="1"/>
</dbReference>
<dbReference type="InterPro" id="IPR013332">
    <property type="entry name" value="KPR_N"/>
</dbReference>
<dbReference type="InterPro" id="IPR050838">
    <property type="entry name" value="Ketopantoate_reductase"/>
</dbReference>
<dbReference type="GO" id="GO:0050661">
    <property type="term" value="F:NADP binding"/>
    <property type="evidence" value="ECO:0007669"/>
    <property type="project" value="TreeGrafter"/>
</dbReference>
<keyword evidence="7 10" id="KW-0560">Oxidoreductase</keyword>
<protein>
    <recommendedName>
        <fullName evidence="4 10">2-dehydropantoate 2-reductase</fullName>
        <ecNumber evidence="3 10">1.1.1.169</ecNumber>
    </recommendedName>
    <alternativeName>
        <fullName evidence="8 10">Ketopantoate reductase</fullName>
    </alternativeName>
</protein>
<accession>A0A1M7Z0V4</accession>
<dbReference type="OrthoDB" id="6530772at2"/>
<dbReference type="PANTHER" id="PTHR43765">
    <property type="entry name" value="2-DEHYDROPANTOATE 2-REDUCTASE-RELATED"/>
    <property type="match status" value="1"/>
</dbReference>
<evidence type="ECO:0000256" key="4">
    <source>
        <dbReference type="ARBA" id="ARBA00019465"/>
    </source>
</evidence>
<keyword evidence="5 10" id="KW-0566">Pantothenate biosynthesis</keyword>
<dbReference type="Proteomes" id="UP000184600">
    <property type="component" value="Unassembled WGS sequence"/>
</dbReference>
<evidence type="ECO:0000256" key="5">
    <source>
        <dbReference type="ARBA" id="ARBA00022655"/>
    </source>
</evidence>
<evidence type="ECO:0000256" key="9">
    <source>
        <dbReference type="ARBA" id="ARBA00048793"/>
    </source>
</evidence>
<comment type="function">
    <text evidence="10">Catalyzes the NADPH-dependent reduction of ketopantoate into pantoic acid.</text>
</comment>
<comment type="pathway">
    <text evidence="1 10">Cofactor biosynthesis; (R)-pantothenate biosynthesis; (R)-pantoate from 3-methyl-2-oxobutanoate: step 2/2.</text>
</comment>
<evidence type="ECO:0000256" key="10">
    <source>
        <dbReference type="RuleBase" id="RU362068"/>
    </source>
</evidence>
<keyword evidence="14" id="KW-1185">Reference proteome</keyword>
<dbReference type="Pfam" id="PF08546">
    <property type="entry name" value="ApbA_C"/>
    <property type="match status" value="1"/>
</dbReference>
<dbReference type="GO" id="GO:0008677">
    <property type="term" value="F:2-dehydropantoate 2-reductase activity"/>
    <property type="evidence" value="ECO:0007669"/>
    <property type="project" value="UniProtKB-EC"/>
</dbReference>
<dbReference type="AlphaFoldDB" id="A0A1M7Z0V4"/>
<sequence length="301" mass="33886">MNIVILGPGAIGALWAVKLRQAGHRVSVWARQADREYPVSLDGLLPVNFQNHTDEDIRQADLIFVTVKSWQIVAALDSVSKLLQPETMLLLMHNGMGVTEELGIYLETHPCLIATTSHGALKQESRTFPVQVSHTGKGETWIGAANQAGQHCTFMTDVLNHAFAPVYWHHNMTQAQWQKLAVNCVINPLTAINQCVNGQLASSEFTRQISALITEISRVMNAEGLTTDTGQLKKRIYQVIENTGENYSSMYQDIFRRRTTEIDYITGYLLKVAEKHQIAIPEHEKVYHQIKHIEMKGKQDE</sequence>
<evidence type="ECO:0000256" key="6">
    <source>
        <dbReference type="ARBA" id="ARBA00022857"/>
    </source>
</evidence>
<name>A0A1M7Z0V4_9VIBR</name>
<dbReference type="InterPro" id="IPR013752">
    <property type="entry name" value="KPA_reductase"/>
</dbReference>
<dbReference type="InterPro" id="IPR036291">
    <property type="entry name" value="NAD(P)-bd_dom_sf"/>
</dbReference>
<evidence type="ECO:0000259" key="12">
    <source>
        <dbReference type="Pfam" id="PF08546"/>
    </source>
</evidence>
<comment type="catalytic activity">
    <reaction evidence="9 10">
        <text>(R)-pantoate + NADP(+) = 2-dehydropantoate + NADPH + H(+)</text>
        <dbReference type="Rhea" id="RHEA:16233"/>
        <dbReference type="ChEBI" id="CHEBI:11561"/>
        <dbReference type="ChEBI" id="CHEBI:15378"/>
        <dbReference type="ChEBI" id="CHEBI:15980"/>
        <dbReference type="ChEBI" id="CHEBI:57783"/>
        <dbReference type="ChEBI" id="CHEBI:58349"/>
        <dbReference type="EC" id="1.1.1.169"/>
    </reaction>
</comment>
<comment type="similarity">
    <text evidence="2 10">Belongs to the ketopantoate reductase family.</text>
</comment>
<reference evidence="14" key="1">
    <citation type="submission" date="2016-12" db="EMBL/GenBank/DDBJ databases">
        <authorList>
            <person name="Rodrigo-Torres L."/>
            <person name="Arahal R.D."/>
            <person name="Lucena T."/>
        </authorList>
    </citation>
    <scope>NUCLEOTIDE SEQUENCE [LARGE SCALE GENOMIC DNA]</scope>
</reference>
<dbReference type="STRING" id="1117707.VQ7734_04234"/>
<feature type="domain" description="Ketopantoate reductase C-terminal" evidence="12">
    <location>
        <begin position="171"/>
        <end position="294"/>
    </location>
</feature>
<dbReference type="NCBIfam" id="TIGR00745">
    <property type="entry name" value="apbA_panE"/>
    <property type="match status" value="1"/>
</dbReference>
<dbReference type="Gene3D" id="3.40.50.720">
    <property type="entry name" value="NAD(P)-binding Rossmann-like Domain"/>
    <property type="match status" value="1"/>
</dbReference>
<evidence type="ECO:0000256" key="2">
    <source>
        <dbReference type="ARBA" id="ARBA00007870"/>
    </source>
</evidence>
<dbReference type="EMBL" id="FRFG01000064">
    <property type="protein sequence ID" value="SHO58462.1"/>
    <property type="molecule type" value="Genomic_DNA"/>
</dbReference>
<dbReference type="FunFam" id="1.10.1040.10:FF:000017">
    <property type="entry name" value="2-dehydropantoate 2-reductase"/>
    <property type="match status" value="1"/>
</dbReference>
<gene>
    <name evidence="13" type="primary">panE</name>
    <name evidence="13" type="ORF">VQ7734_04234</name>
</gene>
<dbReference type="UniPathway" id="UPA00028">
    <property type="reaction ID" value="UER00004"/>
</dbReference>
<evidence type="ECO:0000256" key="7">
    <source>
        <dbReference type="ARBA" id="ARBA00023002"/>
    </source>
</evidence>
<evidence type="ECO:0000259" key="11">
    <source>
        <dbReference type="Pfam" id="PF02558"/>
    </source>
</evidence>
<proteinExistence type="inferred from homology"/>
<organism evidence="13 14">
    <name type="scientific">Vibrio quintilis</name>
    <dbReference type="NCBI Taxonomy" id="1117707"/>
    <lineage>
        <taxon>Bacteria</taxon>
        <taxon>Pseudomonadati</taxon>
        <taxon>Pseudomonadota</taxon>
        <taxon>Gammaproteobacteria</taxon>
        <taxon>Vibrionales</taxon>
        <taxon>Vibrionaceae</taxon>
        <taxon>Vibrio</taxon>
    </lineage>
</organism>
<dbReference type="InterPro" id="IPR008927">
    <property type="entry name" value="6-PGluconate_DH-like_C_sf"/>
</dbReference>
<evidence type="ECO:0000256" key="3">
    <source>
        <dbReference type="ARBA" id="ARBA00013014"/>
    </source>
</evidence>
<dbReference type="RefSeq" id="WP_073585907.1">
    <property type="nucleotide sequence ID" value="NZ_AP024897.1"/>
</dbReference>
<dbReference type="SUPFAM" id="SSF48179">
    <property type="entry name" value="6-phosphogluconate dehydrogenase C-terminal domain-like"/>
    <property type="match status" value="1"/>
</dbReference>
<evidence type="ECO:0000313" key="13">
    <source>
        <dbReference type="EMBL" id="SHO58462.1"/>
    </source>
</evidence>
<dbReference type="Pfam" id="PF02558">
    <property type="entry name" value="ApbA"/>
    <property type="match status" value="1"/>
</dbReference>
<feature type="domain" description="Ketopantoate reductase N-terminal" evidence="11">
    <location>
        <begin position="3"/>
        <end position="146"/>
    </location>
</feature>
<keyword evidence="6 10" id="KW-0521">NADP</keyword>
<evidence type="ECO:0000256" key="8">
    <source>
        <dbReference type="ARBA" id="ARBA00032024"/>
    </source>
</evidence>
<dbReference type="GO" id="GO:0005737">
    <property type="term" value="C:cytoplasm"/>
    <property type="evidence" value="ECO:0007669"/>
    <property type="project" value="TreeGrafter"/>
</dbReference>
<dbReference type="Gene3D" id="1.10.1040.10">
    <property type="entry name" value="N-(1-d-carboxylethyl)-l-norvaline Dehydrogenase, domain 2"/>
    <property type="match status" value="1"/>
</dbReference>
<dbReference type="EC" id="1.1.1.169" evidence="3 10"/>
<dbReference type="NCBIfam" id="NF005087">
    <property type="entry name" value="PRK06522.1-1"/>
    <property type="match status" value="1"/>
</dbReference>
<dbReference type="InterPro" id="IPR013328">
    <property type="entry name" value="6PGD_dom2"/>
</dbReference>